<evidence type="ECO:0000313" key="3">
    <source>
        <dbReference type="Proteomes" id="UP000676336"/>
    </source>
</evidence>
<accession>A0A8S3IYD5</accession>
<feature type="region of interest" description="Disordered" evidence="1">
    <location>
        <begin position="1"/>
        <end position="41"/>
    </location>
</feature>
<organism evidence="2 3">
    <name type="scientific">Rotaria magnacalcarata</name>
    <dbReference type="NCBI Taxonomy" id="392030"/>
    <lineage>
        <taxon>Eukaryota</taxon>
        <taxon>Metazoa</taxon>
        <taxon>Spiralia</taxon>
        <taxon>Gnathifera</taxon>
        <taxon>Rotifera</taxon>
        <taxon>Eurotatoria</taxon>
        <taxon>Bdelloidea</taxon>
        <taxon>Philodinida</taxon>
        <taxon>Philodinidae</taxon>
        <taxon>Rotaria</taxon>
    </lineage>
</organism>
<reference evidence="2" key="1">
    <citation type="submission" date="2021-02" db="EMBL/GenBank/DDBJ databases">
        <authorList>
            <person name="Nowell W R."/>
        </authorList>
    </citation>
    <scope>NUCLEOTIDE SEQUENCE</scope>
</reference>
<dbReference type="Proteomes" id="UP000676336">
    <property type="component" value="Unassembled WGS sequence"/>
</dbReference>
<evidence type="ECO:0000313" key="2">
    <source>
        <dbReference type="EMBL" id="CAF5207797.1"/>
    </source>
</evidence>
<dbReference type="AlphaFoldDB" id="A0A8S3IYD5"/>
<feature type="compositionally biased region" description="Acidic residues" evidence="1">
    <location>
        <begin position="1"/>
        <end position="16"/>
    </location>
</feature>
<sequence>MDDWVDVESPDSDDADYVPIIFDGNESDYYSDNSDEYDDDLTQPISQQDRQLQEDENDQELELLLSNLVELKK</sequence>
<evidence type="ECO:0000256" key="1">
    <source>
        <dbReference type="SAM" id="MobiDB-lite"/>
    </source>
</evidence>
<name>A0A8S3IYD5_9BILA</name>
<gene>
    <name evidence="2" type="ORF">SMN809_LOCUS77438</name>
</gene>
<protein>
    <submittedName>
        <fullName evidence="2">Uncharacterized protein</fullName>
    </submittedName>
</protein>
<proteinExistence type="predicted"/>
<comment type="caution">
    <text evidence="2">The sequence shown here is derived from an EMBL/GenBank/DDBJ whole genome shotgun (WGS) entry which is preliminary data.</text>
</comment>
<dbReference type="EMBL" id="CAJOBI010337364">
    <property type="protein sequence ID" value="CAF5207797.1"/>
    <property type="molecule type" value="Genomic_DNA"/>
</dbReference>